<dbReference type="InterPro" id="IPR013321">
    <property type="entry name" value="Arc_rbn_hlx_hlx"/>
</dbReference>
<dbReference type="RefSeq" id="WP_233458158.1">
    <property type="nucleotide sequence ID" value="NZ_CP123504.1"/>
</dbReference>
<evidence type="ECO:0000313" key="2">
    <source>
        <dbReference type="EMBL" id="WGM00357.1"/>
    </source>
</evidence>
<dbReference type="AlphaFoldDB" id="A0AA95GJZ8"/>
<dbReference type="GO" id="GO:0043565">
    <property type="term" value="F:sequence-specific DNA binding"/>
    <property type="evidence" value="ECO:0007669"/>
    <property type="project" value="UniProtKB-ARBA"/>
</dbReference>
<evidence type="ECO:0000313" key="3">
    <source>
        <dbReference type="EMBL" id="WGM01904.1"/>
    </source>
</evidence>
<dbReference type="InterPro" id="IPR010985">
    <property type="entry name" value="Ribbon_hlx_hlx"/>
</dbReference>
<evidence type="ECO:0000259" key="1">
    <source>
        <dbReference type="Pfam" id="PF03869"/>
    </source>
</evidence>
<dbReference type="Gene3D" id="1.10.1220.10">
    <property type="entry name" value="Met repressor-like"/>
    <property type="match status" value="1"/>
</dbReference>
<dbReference type="SUPFAM" id="SSF47598">
    <property type="entry name" value="Ribbon-helix-helix"/>
    <property type="match status" value="1"/>
</dbReference>
<sequence>MKTRDIAPIGVRMQSEVKEALKKVAKEQGRSLNSEIVQRLKESLKKEGVVIA</sequence>
<accession>A0AA95GJZ8</accession>
<dbReference type="EMBL" id="CP123504">
    <property type="protein sequence ID" value="WGM00357.1"/>
    <property type="molecule type" value="Genomic_DNA"/>
</dbReference>
<evidence type="ECO:0000313" key="4">
    <source>
        <dbReference type="Proteomes" id="UP001177595"/>
    </source>
</evidence>
<name>A0AA95GJZ8_9GAMM</name>
<organism evidence="2 4">
    <name type="scientific">Arsenophonus nasoniae</name>
    <name type="common">son-killer infecting Nasonia vitripennis</name>
    <dbReference type="NCBI Taxonomy" id="638"/>
    <lineage>
        <taxon>Bacteria</taxon>
        <taxon>Pseudomonadati</taxon>
        <taxon>Pseudomonadota</taxon>
        <taxon>Gammaproteobacteria</taxon>
        <taxon>Enterobacterales</taxon>
        <taxon>Morganellaceae</taxon>
        <taxon>Arsenophonus</taxon>
    </lineage>
</organism>
<reference evidence="2" key="1">
    <citation type="submission" date="2023-04" db="EMBL/GenBank/DDBJ databases">
        <title>Genome dynamics across the evolutionary transition to endosymbiosis.</title>
        <authorList>
            <person name="Siozios S."/>
            <person name="Nadal-Jimenez P."/>
            <person name="Azagi T."/>
            <person name="Sprong H."/>
            <person name="Frost C.L."/>
            <person name="Parratt S.R."/>
            <person name="Taylor G."/>
            <person name="Brettell L."/>
            <person name="Lew K.C."/>
            <person name="Croft L."/>
            <person name="King K.C."/>
            <person name="Brockhurst M.A."/>
            <person name="Hypsa V."/>
            <person name="Novakova E."/>
            <person name="Darby A.C."/>
            <person name="Hurst G.D.D."/>
        </authorList>
    </citation>
    <scope>NUCLEOTIDE SEQUENCE</scope>
    <source>
        <strain evidence="2">APv</strain>
    </source>
</reference>
<dbReference type="InterPro" id="IPR005569">
    <property type="entry name" value="Arc_DNA-bd_dom"/>
</dbReference>
<keyword evidence="2" id="KW-0238">DNA-binding</keyword>
<dbReference type="GO" id="GO:0006355">
    <property type="term" value="P:regulation of DNA-templated transcription"/>
    <property type="evidence" value="ECO:0007669"/>
    <property type="project" value="InterPro"/>
</dbReference>
<gene>
    <name evidence="3" type="ORF">QE210_01885</name>
    <name evidence="2" type="ORF">QE210_10760</name>
</gene>
<dbReference type="Pfam" id="PF03869">
    <property type="entry name" value="Arc"/>
    <property type="match status" value="1"/>
</dbReference>
<proteinExistence type="predicted"/>
<dbReference type="Proteomes" id="UP001177595">
    <property type="component" value="Chromosome"/>
</dbReference>
<dbReference type="EMBL" id="CP123504">
    <property type="protein sequence ID" value="WGM01904.1"/>
    <property type="molecule type" value="Genomic_DNA"/>
</dbReference>
<protein>
    <submittedName>
        <fullName evidence="2">Arc family DNA-binding protein</fullName>
    </submittedName>
</protein>
<feature type="domain" description="Arc-like DNA binding" evidence="1">
    <location>
        <begin position="11"/>
        <end position="50"/>
    </location>
</feature>